<dbReference type="Pfam" id="PF02817">
    <property type="entry name" value="E3_binding"/>
    <property type="match status" value="1"/>
</dbReference>
<keyword evidence="3 6" id="KW-0808">Transferase</keyword>
<dbReference type="PROSITE" id="PS50968">
    <property type="entry name" value="BIOTINYL_LIPOYL"/>
    <property type="match status" value="1"/>
</dbReference>
<dbReference type="STRING" id="156980.SAMN04489745_2658"/>
<keyword evidence="10" id="KW-0670">Pyruvate</keyword>
<comment type="cofactor">
    <cofactor evidence="1 6">
        <name>(R)-lipoate</name>
        <dbReference type="ChEBI" id="CHEBI:83088"/>
    </cofactor>
</comment>
<dbReference type="InterPro" id="IPR023213">
    <property type="entry name" value="CAT-like_dom_sf"/>
</dbReference>
<evidence type="ECO:0000256" key="3">
    <source>
        <dbReference type="ARBA" id="ARBA00022679"/>
    </source>
</evidence>
<dbReference type="InterPro" id="IPR036625">
    <property type="entry name" value="E3-bd_dom_sf"/>
</dbReference>
<dbReference type="SUPFAM" id="SSF47005">
    <property type="entry name" value="Peripheral subunit-binding domain of 2-oxo acid dehydrogenase complex"/>
    <property type="match status" value="1"/>
</dbReference>
<feature type="compositionally biased region" description="Low complexity" evidence="7">
    <location>
        <begin position="121"/>
        <end position="144"/>
    </location>
</feature>
<sequence>MIKVFNLPDLGEGLTESEVVAWKVTPGQSVALNEIIAEVETAKAVVELPSPFTGTISALHADPGTVVEVGHPLVSFDVVGADDDAAQPPQREANLVGYGALVEKGGRPARRARVAAAVSPAASAPAAAVTTPAVTTPVATSAPAPREERPRSTPPVRKLAKDLGIDLERVQGTGERGLITREDVLAFSGAATAAGGEAAGPGTDGGASALAGTGAGEAGAGVVGRETRSPIKGVRKHTAAAMVASAFTAPQVSEFLTVDVTPTMELLARIKADRTFAGLKFTPLTLVAKAVLVALANNPTLNSHWDEAAQEIVQYHYVNLGIAAATPRGLTVPNIKDAHTLSLRDLAVALADLAEKARAARTTPAELSGGTFTITNIGVFGIDAGTPMLYPGEAGILAVGAVRRQPWEYQGEVALRQVLTLSLSFDHRLVDGEQGSRFLADVGRILADPGMVLTMI</sequence>
<keyword evidence="5 6" id="KW-0012">Acyltransferase</keyword>
<evidence type="ECO:0000256" key="6">
    <source>
        <dbReference type="RuleBase" id="RU003423"/>
    </source>
</evidence>
<organism evidence="10 11">
    <name type="scientific">Arthrobacter woluwensis</name>
    <dbReference type="NCBI Taxonomy" id="156980"/>
    <lineage>
        <taxon>Bacteria</taxon>
        <taxon>Bacillati</taxon>
        <taxon>Actinomycetota</taxon>
        <taxon>Actinomycetes</taxon>
        <taxon>Micrococcales</taxon>
        <taxon>Micrococcaceae</taxon>
        <taxon>Arthrobacter</taxon>
    </lineage>
</organism>
<dbReference type="PANTHER" id="PTHR43178:SF5">
    <property type="entry name" value="LIPOAMIDE ACYLTRANSFERASE COMPONENT OF BRANCHED-CHAIN ALPHA-KETO ACID DEHYDROGENASE COMPLEX, MITOCHONDRIAL"/>
    <property type="match status" value="1"/>
</dbReference>
<dbReference type="PROSITE" id="PS51826">
    <property type="entry name" value="PSBD"/>
    <property type="match status" value="1"/>
</dbReference>
<feature type="region of interest" description="Disordered" evidence="7">
    <location>
        <begin position="121"/>
        <end position="158"/>
    </location>
</feature>
<dbReference type="Pfam" id="PF00364">
    <property type="entry name" value="Biotin_lipoyl"/>
    <property type="match status" value="1"/>
</dbReference>
<keyword evidence="11" id="KW-1185">Reference proteome</keyword>
<dbReference type="GO" id="GO:0016407">
    <property type="term" value="F:acetyltransferase activity"/>
    <property type="evidence" value="ECO:0007669"/>
    <property type="project" value="TreeGrafter"/>
</dbReference>
<evidence type="ECO:0000256" key="7">
    <source>
        <dbReference type="SAM" id="MobiDB-lite"/>
    </source>
</evidence>
<evidence type="ECO:0000256" key="4">
    <source>
        <dbReference type="ARBA" id="ARBA00022823"/>
    </source>
</evidence>
<comment type="similarity">
    <text evidence="2 6">Belongs to the 2-oxoacid dehydrogenase family.</text>
</comment>
<evidence type="ECO:0000313" key="10">
    <source>
        <dbReference type="EMBL" id="SEC35570.1"/>
    </source>
</evidence>
<evidence type="ECO:0000259" key="9">
    <source>
        <dbReference type="PROSITE" id="PS51826"/>
    </source>
</evidence>
<feature type="domain" description="Lipoyl-binding" evidence="8">
    <location>
        <begin position="2"/>
        <end position="77"/>
    </location>
</feature>
<dbReference type="CDD" id="cd06849">
    <property type="entry name" value="lipoyl_domain"/>
    <property type="match status" value="1"/>
</dbReference>
<dbReference type="Gene3D" id="3.30.559.10">
    <property type="entry name" value="Chloramphenicol acetyltransferase-like domain"/>
    <property type="match status" value="1"/>
</dbReference>
<dbReference type="InterPro" id="IPR050743">
    <property type="entry name" value="2-oxoacid_DH_E2_comp"/>
</dbReference>
<dbReference type="InterPro" id="IPR011053">
    <property type="entry name" value="Single_hybrid_motif"/>
</dbReference>
<gene>
    <name evidence="10" type="ORF">SAMN04489745_2658</name>
</gene>
<evidence type="ECO:0000259" key="8">
    <source>
        <dbReference type="PROSITE" id="PS50968"/>
    </source>
</evidence>
<dbReference type="FunFam" id="3.30.559.10:FF:000007">
    <property type="entry name" value="Dihydrolipoamide acetyltransferase component of pyruvate dehydrogenase complex"/>
    <property type="match status" value="1"/>
</dbReference>
<dbReference type="Pfam" id="PF00198">
    <property type="entry name" value="2-oxoacid_dh"/>
    <property type="match status" value="1"/>
</dbReference>
<dbReference type="InterPro" id="IPR000089">
    <property type="entry name" value="Biotin_lipoyl"/>
</dbReference>
<dbReference type="AlphaFoldDB" id="A0A1H4RUI5"/>
<dbReference type="PROSITE" id="PS00189">
    <property type="entry name" value="LIPOYL"/>
    <property type="match status" value="1"/>
</dbReference>
<proteinExistence type="inferred from homology"/>
<dbReference type="SUPFAM" id="SSF51230">
    <property type="entry name" value="Single hybrid motif"/>
    <property type="match status" value="1"/>
</dbReference>
<dbReference type="InterPro" id="IPR003016">
    <property type="entry name" value="2-oxoA_DH_lipoyl-BS"/>
</dbReference>
<feature type="domain" description="Peripheral subunit-binding (PSBD)" evidence="9">
    <location>
        <begin position="151"/>
        <end position="188"/>
    </location>
</feature>
<evidence type="ECO:0000256" key="5">
    <source>
        <dbReference type="ARBA" id="ARBA00023315"/>
    </source>
</evidence>
<dbReference type="InterPro" id="IPR004167">
    <property type="entry name" value="PSBD"/>
</dbReference>
<dbReference type="Proteomes" id="UP000182652">
    <property type="component" value="Unassembled WGS sequence"/>
</dbReference>
<reference evidence="10 11" key="1">
    <citation type="submission" date="2016-10" db="EMBL/GenBank/DDBJ databases">
        <authorList>
            <person name="de Groot N.N."/>
        </authorList>
    </citation>
    <scope>NUCLEOTIDE SEQUENCE [LARGE SCALE GENOMIC DNA]</scope>
    <source>
        <strain evidence="10 11">DSM 10495</strain>
    </source>
</reference>
<dbReference type="GO" id="GO:0031405">
    <property type="term" value="F:lipoic acid binding"/>
    <property type="evidence" value="ECO:0007669"/>
    <property type="project" value="TreeGrafter"/>
</dbReference>
<keyword evidence="4 6" id="KW-0450">Lipoyl</keyword>
<accession>A0A1H4RUI5</accession>
<evidence type="ECO:0000256" key="1">
    <source>
        <dbReference type="ARBA" id="ARBA00001938"/>
    </source>
</evidence>
<dbReference type="Gene3D" id="2.40.50.100">
    <property type="match status" value="1"/>
</dbReference>
<dbReference type="GO" id="GO:0005737">
    <property type="term" value="C:cytoplasm"/>
    <property type="evidence" value="ECO:0007669"/>
    <property type="project" value="TreeGrafter"/>
</dbReference>
<evidence type="ECO:0000313" key="11">
    <source>
        <dbReference type="Proteomes" id="UP000182652"/>
    </source>
</evidence>
<protein>
    <recommendedName>
        <fullName evidence="6">Dihydrolipoamide acetyltransferase component of pyruvate dehydrogenase complex</fullName>
        <ecNumber evidence="6">2.3.1.-</ecNumber>
    </recommendedName>
</protein>
<dbReference type="InterPro" id="IPR001078">
    <property type="entry name" value="2-oxoacid_DH_actylTfrase"/>
</dbReference>
<dbReference type="SUPFAM" id="SSF52777">
    <property type="entry name" value="CoA-dependent acyltransferases"/>
    <property type="match status" value="1"/>
</dbReference>
<dbReference type="EC" id="2.3.1.-" evidence="6"/>
<name>A0A1H4RUI5_9MICC</name>
<dbReference type="PANTHER" id="PTHR43178">
    <property type="entry name" value="DIHYDROLIPOAMIDE ACETYLTRANSFERASE COMPONENT OF PYRUVATE DEHYDROGENASE COMPLEX"/>
    <property type="match status" value="1"/>
</dbReference>
<dbReference type="Gene3D" id="4.10.320.10">
    <property type="entry name" value="E3-binding domain"/>
    <property type="match status" value="1"/>
</dbReference>
<dbReference type="EMBL" id="FNSN01000003">
    <property type="protein sequence ID" value="SEC35570.1"/>
    <property type="molecule type" value="Genomic_DNA"/>
</dbReference>
<dbReference type="RefSeq" id="WP_066215240.1">
    <property type="nucleotide sequence ID" value="NZ_FNSN01000003.1"/>
</dbReference>
<evidence type="ECO:0000256" key="2">
    <source>
        <dbReference type="ARBA" id="ARBA00007317"/>
    </source>
</evidence>